<keyword evidence="15 18" id="KW-0472">Membrane</keyword>
<evidence type="ECO:0000256" key="1">
    <source>
        <dbReference type="ARBA" id="ARBA00002566"/>
    </source>
</evidence>
<evidence type="ECO:0000256" key="8">
    <source>
        <dbReference type="ARBA" id="ARBA00022723"/>
    </source>
</evidence>
<comment type="subcellular location">
    <subcellularLocation>
        <location evidence="2">Mitochondrion inner membrane</location>
        <topology evidence="2">Multi-pass membrane protein</topology>
    </subcellularLocation>
</comment>
<feature type="transmembrane region" description="Helical" evidence="18">
    <location>
        <begin position="318"/>
        <end position="338"/>
    </location>
</feature>
<keyword evidence="9" id="KW-0999">Mitochondrion inner membrane</keyword>
<dbReference type="PROSITE" id="PS51002">
    <property type="entry name" value="CYTB_NTER"/>
    <property type="match status" value="1"/>
</dbReference>
<feature type="domain" description="Cytochrome b/b6 C-terminal region profile" evidence="20">
    <location>
        <begin position="209"/>
        <end position="379"/>
    </location>
</feature>
<comment type="cofactor">
    <cofactor evidence="18">
        <name>heme b</name>
        <dbReference type="ChEBI" id="CHEBI:60344"/>
    </cofactor>
    <text evidence="18">Binds 2 heme groups non-covalently.</text>
</comment>
<dbReference type="GO" id="GO:0008121">
    <property type="term" value="F:quinol-cytochrome-c reductase activity"/>
    <property type="evidence" value="ECO:0007669"/>
    <property type="project" value="InterPro"/>
</dbReference>
<dbReference type="InterPro" id="IPR027387">
    <property type="entry name" value="Cytb/b6-like_sf"/>
</dbReference>
<evidence type="ECO:0000256" key="10">
    <source>
        <dbReference type="ARBA" id="ARBA00022982"/>
    </source>
</evidence>
<evidence type="ECO:0000256" key="15">
    <source>
        <dbReference type="ARBA" id="ARBA00023136"/>
    </source>
</evidence>
<comment type="function">
    <text evidence="1 18">Component of the ubiquinol-cytochrome c reductase complex (complex III or cytochrome b-c1 complex) that is part of the mitochondrial respiratory chain. The b-c1 complex mediates electron transfer from ubiquinol to cytochrome c. Contributes to the generation of a proton gradient across the mitochondrial membrane that is then used for ATP synthesis.</text>
</comment>
<keyword evidence="4 18" id="KW-0813">Transport</keyword>
<feature type="transmembrane region" description="Helical" evidence="18">
    <location>
        <begin position="219"/>
        <end position="245"/>
    </location>
</feature>
<keyword evidence="5 17" id="KW-0349">Heme</keyword>
<keyword evidence="10 18" id="KW-0249">Electron transport</keyword>
<dbReference type="InterPro" id="IPR005798">
    <property type="entry name" value="Cyt_b/b6_C"/>
</dbReference>
<dbReference type="GeneID" id="24251148"/>
<evidence type="ECO:0000256" key="14">
    <source>
        <dbReference type="ARBA" id="ARBA00023128"/>
    </source>
</evidence>
<comment type="similarity">
    <text evidence="18">Belongs to the cytochrome b family.</text>
</comment>
<dbReference type="GO" id="GO:0046872">
    <property type="term" value="F:metal ion binding"/>
    <property type="evidence" value="ECO:0007669"/>
    <property type="project" value="UniProtKB-UniRule"/>
</dbReference>
<dbReference type="CDD" id="cd00284">
    <property type="entry name" value="Cytochrome_b_N"/>
    <property type="match status" value="1"/>
</dbReference>
<keyword evidence="6 18" id="KW-0679">Respiratory chain</keyword>
<feature type="transmembrane region" description="Helical" evidence="18">
    <location>
        <begin position="36"/>
        <end position="55"/>
    </location>
</feature>
<feature type="transmembrane region" description="Helical" evidence="18">
    <location>
        <begin position="177"/>
        <end position="198"/>
    </location>
</feature>
<dbReference type="InterPro" id="IPR016174">
    <property type="entry name" value="Di-haem_cyt_TM"/>
</dbReference>
<feature type="transmembrane region" description="Helical" evidence="18">
    <location>
        <begin position="144"/>
        <end position="165"/>
    </location>
</feature>
<protein>
    <recommendedName>
        <fullName evidence="3 18">Cytochrome b</fullName>
    </recommendedName>
</protein>
<geneLocation type="mitochondrion" evidence="21"/>
<dbReference type="CTD" id="4519"/>
<organism evidence="21">
    <name type="scientific">Gnathostomula armata</name>
    <dbReference type="NCBI Taxonomy" id="231613"/>
    <lineage>
        <taxon>Eukaryota</taxon>
        <taxon>Metazoa</taxon>
        <taxon>Spiralia</taxon>
        <taxon>Gnathifera</taxon>
        <taxon>Gnathostomulida</taxon>
        <taxon>Bursovaginoidea</taxon>
        <taxon>Gnathostomulidae</taxon>
        <taxon>Gnathostomula</taxon>
    </lineage>
</organism>
<proteinExistence type="inferred from homology"/>
<dbReference type="InterPro" id="IPR030689">
    <property type="entry name" value="Cytochrome_b"/>
</dbReference>
<keyword evidence="11 18" id="KW-1133">Transmembrane helix</keyword>
<evidence type="ECO:0000256" key="2">
    <source>
        <dbReference type="ARBA" id="ARBA00004448"/>
    </source>
</evidence>
<feature type="transmembrane region" description="Helical" evidence="18">
    <location>
        <begin position="109"/>
        <end position="132"/>
    </location>
</feature>
<evidence type="ECO:0000256" key="12">
    <source>
        <dbReference type="ARBA" id="ARBA00023004"/>
    </source>
</evidence>
<evidence type="ECO:0000256" key="17">
    <source>
        <dbReference type="PIRSR" id="PIRSR038885-2"/>
    </source>
</evidence>
<feature type="transmembrane region" description="Helical" evidence="18">
    <location>
        <begin position="76"/>
        <end position="97"/>
    </location>
</feature>
<sequence>MLVRKKDFLLAFMNGFIIDLPAASNLYFLWNFGSMAGIILFFQILTGFFLSFHYNNNALLAFSSIIHIIRDVNMGWFFRVFHANGSSLFFLFIYVHICRSMVYGSYCNFKTWCIGVIMMLLTMGTGFLGYVLPWGQMSFWGATVITNMVSAVPYLGNFLVMWVWGGFSVDNPTLNRFFSFHFIFPFVILALTLIHLIYLHEWGSNNPLGLDSSSDKIYFHIYFSVKDIFGFVMYFFLFLYVILVYPYSMMDPENFIYANALVTPEHIQPEWYFLFAYTILRSVPSKLGGVIGLVMSVLILMFYGFLMNSSMFKSFNFYFLSKFGLSLLLLLFFILTWIGMVSVDYPYEKVGIMSTIFYFETFFLLYVLSFFQDLMLFNF</sequence>
<dbReference type="InterPro" id="IPR005797">
    <property type="entry name" value="Cyt_b/b6_N"/>
</dbReference>
<gene>
    <name evidence="21" type="primary">cytb</name>
</gene>
<dbReference type="Pfam" id="PF00032">
    <property type="entry name" value="Cytochrom_B_C"/>
    <property type="match status" value="1"/>
</dbReference>
<dbReference type="GO" id="GO:0006122">
    <property type="term" value="P:mitochondrial electron transport, ubiquinol to cytochrome c"/>
    <property type="evidence" value="ECO:0007669"/>
    <property type="project" value="TreeGrafter"/>
</dbReference>
<feature type="transmembrane region" description="Helical" evidence="18">
    <location>
        <begin position="287"/>
        <end position="306"/>
    </location>
</feature>
<feature type="binding site" description="axial binding residue" evidence="17">
    <location>
        <position position="82"/>
    </location>
    <ligand>
        <name>heme b</name>
        <dbReference type="ChEBI" id="CHEBI:60344"/>
        <label>b562</label>
    </ligand>
    <ligandPart>
        <name>Fe</name>
        <dbReference type="ChEBI" id="CHEBI:18248"/>
    </ligandPart>
</feature>
<evidence type="ECO:0000256" key="5">
    <source>
        <dbReference type="ARBA" id="ARBA00022617"/>
    </source>
</evidence>
<dbReference type="RefSeq" id="YP_009136552.1">
    <property type="nucleotide sequence ID" value="NC_026983.1"/>
</dbReference>
<dbReference type="SUPFAM" id="SSF81342">
    <property type="entry name" value="Transmembrane di-heme cytochromes"/>
    <property type="match status" value="1"/>
</dbReference>
<keyword evidence="7 18" id="KW-0812">Transmembrane</keyword>
<accession>A0A0F6Q2U2</accession>
<feature type="binding site" description="axial binding residue" evidence="17">
    <location>
        <position position="96"/>
    </location>
    <ligand>
        <name>heme b</name>
        <dbReference type="ChEBI" id="CHEBI:60344"/>
        <label>b566</label>
    </ligand>
    <ligandPart>
        <name>Fe</name>
        <dbReference type="ChEBI" id="CHEBI:18248"/>
    </ligandPart>
</feature>
<evidence type="ECO:0000256" key="18">
    <source>
        <dbReference type="RuleBase" id="RU362117"/>
    </source>
</evidence>
<evidence type="ECO:0000256" key="11">
    <source>
        <dbReference type="ARBA" id="ARBA00022989"/>
    </source>
</evidence>
<dbReference type="PIRSF" id="PIRSF038885">
    <property type="entry name" value="COB"/>
    <property type="match status" value="1"/>
</dbReference>
<evidence type="ECO:0000259" key="19">
    <source>
        <dbReference type="PROSITE" id="PS51002"/>
    </source>
</evidence>
<dbReference type="InterPro" id="IPR048259">
    <property type="entry name" value="Cytochrome_b_N_euk/bac"/>
</dbReference>
<dbReference type="PROSITE" id="PS51003">
    <property type="entry name" value="CYTB_CTER"/>
    <property type="match status" value="1"/>
</dbReference>
<dbReference type="Pfam" id="PF00033">
    <property type="entry name" value="Cytochrome_B"/>
    <property type="match status" value="1"/>
</dbReference>
<feature type="binding site" evidence="16">
    <location>
        <position position="200"/>
    </location>
    <ligand>
        <name>a ubiquinone</name>
        <dbReference type="ChEBI" id="CHEBI:16389"/>
    </ligand>
</feature>
<evidence type="ECO:0000256" key="13">
    <source>
        <dbReference type="ARBA" id="ARBA00023075"/>
    </source>
</evidence>
<feature type="binding site" description="axial binding residue" evidence="17">
    <location>
        <position position="181"/>
    </location>
    <ligand>
        <name>heme b</name>
        <dbReference type="ChEBI" id="CHEBI:60344"/>
        <label>b562</label>
    </ligand>
    <ligandPart>
        <name>Fe</name>
        <dbReference type="ChEBI" id="CHEBI:18248"/>
    </ligandPart>
</feature>
<evidence type="ECO:0000313" key="21">
    <source>
        <dbReference type="EMBL" id="AKD00027.1"/>
    </source>
</evidence>
<dbReference type="Gene3D" id="1.20.810.10">
    <property type="entry name" value="Cytochrome Bc1 Complex, Chain C"/>
    <property type="match status" value="1"/>
</dbReference>
<evidence type="ECO:0000256" key="3">
    <source>
        <dbReference type="ARBA" id="ARBA00013531"/>
    </source>
</evidence>
<evidence type="ECO:0000259" key="20">
    <source>
        <dbReference type="PROSITE" id="PS51003"/>
    </source>
</evidence>
<evidence type="ECO:0000256" key="4">
    <source>
        <dbReference type="ARBA" id="ARBA00022448"/>
    </source>
</evidence>
<keyword evidence="13" id="KW-0830">Ubiquinone</keyword>
<dbReference type="SUPFAM" id="SSF81648">
    <property type="entry name" value="a domain/subunit of cytochrome bc1 complex (Ubiquinol-cytochrome c reductase)"/>
    <property type="match status" value="1"/>
</dbReference>
<dbReference type="PANTHER" id="PTHR19271">
    <property type="entry name" value="CYTOCHROME B"/>
    <property type="match status" value="1"/>
</dbReference>
<evidence type="ECO:0000256" key="16">
    <source>
        <dbReference type="PIRSR" id="PIRSR038885-1"/>
    </source>
</evidence>
<feature type="transmembrane region" description="Helical" evidence="18">
    <location>
        <begin position="350"/>
        <end position="371"/>
    </location>
</feature>
<dbReference type="InterPro" id="IPR036150">
    <property type="entry name" value="Cyt_b/b6_C_sf"/>
</dbReference>
<dbReference type="PANTHER" id="PTHR19271:SF16">
    <property type="entry name" value="CYTOCHROME B"/>
    <property type="match status" value="1"/>
</dbReference>
<dbReference type="EMBL" id="KP965860">
    <property type="protein sequence ID" value="AKD00027.1"/>
    <property type="molecule type" value="Genomic_DNA"/>
</dbReference>
<reference evidence="21" key="1">
    <citation type="journal article" date="2015" name="Mol. Phylogenet. Evol.">
        <title>Elucidating the phylogenetic position of Gnathostomulida and first mitochondrial genomes of Gnathostomulida, Gastrotricha and Polycladida (Platyhelminthes).</title>
        <authorList>
            <person name="Golombek A."/>
            <person name="Tobergte S."/>
            <person name="Struck T.H."/>
        </authorList>
    </citation>
    <scope>NUCLEOTIDE SEQUENCE</scope>
</reference>
<dbReference type="GO" id="GO:0005743">
    <property type="term" value="C:mitochondrial inner membrane"/>
    <property type="evidence" value="ECO:0007669"/>
    <property type="project" value="UniProtKB-SubCell"/>
</dbReference>
<dbReference type="GO" id="GO:0045275">
    <property type="term" value="C:respiratory chain complex III"/>
    <property type="evidence" value="ECO:0007669"/>
    <property type="project" value="InterPro"/>
</dbReference>
<feature type="domain" description="Cytochrome b/b6 N-terminal region profile" evidence="19">
    <location>
        <begin position="1"/>
        <end position="208"/>
    </location>
</feature>
<feature type="binding site" description="axial binding residue" evidence="17">
    <location>
        <position position="195"/>
    </location>
    <ligand>
        <name>heme b</name>
        <dbReference type="ChEBI" id="CHEBI:60344"/>
        <label>b566</label>
    </ligand>
    <ligandPart>
        <name>Fe</name>
        <dbReference type="ChEBI" id="CHEBI:18248"/>
    </ligandPart>
</feature>
<name>A0A0F6Q2U2_9BILA</name>
<evidence type="ECO:0000256" key="9">
    <source>
        <dbReference type="ARBA" id="ARBA00022792"/>
    </source>
</evidence>
<comment type="cofactor">
    <cofactor evidence="17">
        <name>heme</name>
        <dbReference type="ChEBI" id="CHEBI:30413"/>
    </cofactor>
    <text evidence="17">Binds 2 heme groups non-covalently.</text>
</comment>
<keyword evidence="12 17" id="KW-0408">Iron</keyword>
<dbReference type="AlphaFoldDB" id="A0A0F6Q2U2"/>
<evidence type="ECO:0000256" key="7">
    <source>
        <dbReference type="ARBA" id="ARBA00022692"/>
    </source>
</evidence>
<keyword evidence="14 18" id="KW-0496">Mitochondrion</keyword>
<dbReference type="GO" id="GO:0016491">
    <property type="term" value="F:oxidoreductase activity"/>
    <property type="evidence" value="ECO:0007669"/>
    <property type="project" value="UniProtKB-UniRule"/>
</dbReference>
<evidence type="ECO:0000256" key="6">
    <source>
        <dbReference type="ARBA" id="ARBA00022660"/>
    </source>
</evidence>
<keyword evidence="8 17" id="KW-0479">Metal-binding</keyword>